<keyword evidence="2" id="KW-0812">Transmembrane</keyword>
<feature type="transmembrane region" description="Helical" evidence="2">
    <location>
        <begin position="116"/>
        <end position="132"/>
    </location>
</feature>
<dbReference type="GO" id="GO:0016746">
    <property type="term" value="F:acyltransferase activity"/>
    <property type="evidence" value="ECO:0007669"/>
    <property type="project" value="UniProtKB-KW"/>
</dbReference>
<evidence type="ECO:0000256" key="1">
    <source>
        <dbReference type="SAM" id="MobiDB-lite"/>
    </source>
</evidence>
<feature type="transmembrane region" description="Helical" evidence="2">
    <location>
        <begin position="238"/>
        <end position="257"/>
    </location>
</feature>
<keyword evidence="2" id="KW-0472">Membrane</keyword>
<evidence type="ECO:0000313" key="3">
    <source>
        <dbReference type="EMBL" id="KFI69319.1"/>
    </source>
</evidence>
<feature type="transmembrane region" description="Helical" evidence="2">
    <location>
        <begin position="209"/>
        <end position="231"/>
    </location>
</feature>
<feature type="transmembrane region" description="Helical" evidence="2">
    <location>
        <begin position="36"/>
        <end position="54"/>
    </location>
</feature>
<feature type="transmembrane region" description="Helical" evidence="2">
    <location>
        <begin position="74"/>
        <end position="96"/>
    </location>
</feature>
<feature type="region of interest" description="Disordered" evidence="1">
    <location>
        <begin position="1"/>
        <end position="28"/>
    </location>
</feature>
<name>A0A087BE69_9BIFI</name>
<evidence type="ECO:0000313" key="4">
    <source>
        <dbReference type="Proteomes" id="UP000029052"/>
    </source>
</evidence>
<dbReference type="AlphaFoldDB" id="A0A087BE69"/>
<feature type="transmembrane region" description="Helical" evidence="2">
    <location>
        <begin position="301"/>
        <end position="321"/>
    </location>
</feature>
<keyword evidence="4" id="KW-1185">Reference proteome</keyword>
<feature type="transmembrane region" description="Helical" evidence="2">
    <location>
        <begin position="269"/>
        <end position="289"/>
    </location>
</feature>
<keyword evidence="3" id="KW-0012">Acyltransferase</keyword>
<dbReference type="RefSeq" id="WP_152593253.1">
    <property type="nucleotide sequence ID" value="NZ_JGZB01000002.1"/>
</dbReference>
<keyword evidence="3" id="KW-0808">Transferase</keyword>
<organism evidence="3 4">
    <name type="scientific">Bifidobacterium magnum</name>
    <dbReference type="NCBI Taxonomy" id="1692"/>
    <lineage>
        <taxon>Bacteria</taxon>
        <taxon>Bacillati</taxon>
        <taxon>Actinomycetota</taxon>
        <taxon>Actinomycetes</taxon>
        <taxon>Bifidobacteriales</taxon>
        <taxon>Bifidobacteriaceae</taxon>
        <taxon>Bifidobacterium</taxon>
    </lineage>
</organism>
<protein>
    <submittedName>
        <fullName evidence="3">Putative acyltransferase</fullName>
    </submittedName>
</protein>
<feature type="transmembrane region" description="Helical" evidence="2">
    <location>
        <begin position="152"/>
        <end position="172"/>
    </location>
</feature>
<feature type="transmembrane region" description="Helical" evidence="2">
    <location>
        <begin position="341"/>
        <end position="361"/>
    </location>
</feature>
<dbReference type="eggNOG" id="ENOG5031U0F">
    <property type="taxonomic scope" value="Bacteria"/>
</dbReference>
<feature type="compositionally biased region" description="Polar residues" evidence="1">
    <location>
        <begin position="12"/>
        <end position="21"/>
    </location>
</feature>
<accession>A0A087BE69</accession>
<dbReference type="EMBL" id="JGZB01000002">
    <property type="protein sequence ID" value="KFI69319.1"/>
    <property type="molecule type" value="Genomic_DNA"/>
</dbReference>
<feature type="transmembrane region" description="Helical" evidence="2">
    <location>
        <begin position="184"/>
        <end position="203"/>
    </location>
</feature>
<keyword evidence="2" id="KW-1133">Transmembrane helix</keyword>
<gene>
    <name evidence="3" type="ORF">BMAGN_1090</name>
</gene>
<comment type="caution">
    <text evidence="3">The sequence shown here is derived from an EMBL/GenBank/DDBJ whole genome shotgun (WGS) entry which is preliminary data.</text>
</comment>
<dbReference type="Proteomes" id="UP000029052">
    <property type="component" value="Unassembled WGS sequence"/>
</dbReference>
<proteinExistence type="predicted"/>
<sequence length="379" mass="41777">MNAQMKDLRVASGTSPSNASPSEMHGHAPSQAKDTWIFNAQATATLGFSLWYVYEDYLKLGVLPSGGPVSHFYGWASNWWFALLIAVFYFAAGYLYERHQHVTDFHQFATFMKREAIVLLVPYVSFTVLVLVDNSLIGANPGFSLANLGGKLFLSPNGSLGYFIVLMAIFVVTRTPQTDKGAAALMACAMAAKLASMVVAIALPGFYAGLGYFVTNFAENWIWFVLGVFIAKYKAEAALGNFPMAFTVCAFLLMFLASGCMQDLTSNLYVLSITIFGIAVFFSITGAVFKNGRTDKFYAFIGKYTMAIWLMHPILAQITLWALKLMGITNATSADGWGMPVLALALPLACYVFPVLVMMLLDRTWKFGFIVYPARYLKH</sequence>
<evidence type="ECO:0000256" key="2">
    <source>
        <dbReference type="SAM" id="Phobius"/>
    </source>
</evidence>
<reference evidence="3 4" key="1">
    <citation type="submission" date="2014-03" db="EMBL/GenBank/DDBJ databases">
        <title>Genomics of Bifidobacteria.</title>
        <authorList>
            <person name="Ventura M."/>
            <person name="Milani C."/>
            <person name="Lugli G.A."/>
        </authorList>
    </citation>
    <scope>NUCLEOTIDE SEQUENCE [LARGE SCALE GENOMIC DNA]</scope>
    <source>
        <strain evidence="3 4">LMG 11591</strain>
    </source>
</reference>